<dbReference type="InterPro" id="IPR043135">
    <property type="entry name" value="Fur_C"/>
</dbReference>
<evidence type="ECO:0000256" key="3">
    <source>
        <dbReference type="ARBA" id="ARBA00022833"/>
    </source>
</evidence>
<dbReference type="InterPro" id="IPR036390">
    <property type="entry name" value="WH_DNA-bd_sf"/>
</dbReference>
<evidence type="ECO:0000256" key="6">
    <source>
        <dbReference type="ARBA" id="ARBA00023163"/>
    </source>
</evidence>
<evidence type="ECO:0000256" key="1">
    <source>
        <dbReference type="ARBA" id="ARBA00007957"/>
    </source>
</evidence>
<dbReference type="PANTHER" id="PTHR33202:SF7">
    <property type="entry name" value="FERRIC UPTAKE REGULATION PROTEIN"/>
    <property type="match status" value="1"/>
</dbReference>
<dbReference type="InterPro" id="IPR036388">
    <property type="entry name" value="WH-like_DNA-bd_sf"/>
</dbReference>
<organism evidence="7">
    <name type="scientific">freshwater metagenome</name>
    <dbReference type="NCBI Taxonomy" id="449393"/>
    <lineage>
        <taxon>unclassified sequences</taxon>
        <taxon>metagenomes</taxon>
        <taxon>ecological metagenomes</taxon>
    </lineage>
</organism>
<evidence type="ECO:0000256" key="5">
    <source>
        <dbReference type="ARBA" id="ARBA00023125"/>
    </source>
</evidence>
<reference evidence="7" key="1">
    <citation type="submission" date="2020-05" db="EMBL/GenBank/DDBJ databases">
        <authorList>
            <person name="Chiriac C."/>
            <person name="Salcher M."/>
            <person name="Ghai R."/>
            <person name="Kavagutti S V."/>
        </authorList>
    </citation>
    <scope>NUCLEOTIDE SEQUENCE</scope>
</reference>
<comment type="similarity">
    <text evidence="1">Belongs to the Fur family.</text>
</comment>
<name>A0A6J6HBY0_9ZZZZ</name>
<dbReference type="EMBL" id="CAEZUN010000188">
    <property type="protein sequence ID" value="CAB4611212.1"/>
    <property type="molecule type" value="Genomic_DNA"/>
</dbReference>
<dbReference type="Gene3D" id="1.10.10.10">
    <property type="entry name" value="Winged helix-like DNA-binding domain superfamily/Winged helix DNA-binding domain"/>
    <property type="match status" value="1"/>
</dbReference>
<accession>A0A6J6HBY0</accession>
<sequence>MQVSTCIRSLGLSQTLDLPVIFTSCIYPLCSHSFLDILLNVSVANKRSNSSHSDVHHDVHNDVRLDVHSEVMRRFVKHEQRYTSQRRLIVTVLSASDRPLMIQQMLKRSSNLKKVLAQSSLYRNLVVLENVGVVQRIFSTDDVARYELNDDILGHHHHLVCSKCGDIRDVRIPESLESSLDSTLSKIAKSSGFELDQHRLDLIGRCRNCC</sequence>
<dbReference type="CDD" id="cd07153">
    <property type="entry name" value="Fur_like"/>
    <property type="match status" value="1"/>
</dbReference>
<dbReference type="GO" id="GO:0000976">
    <property type="term" value="F:transcription cis-regulatory region binding"/>
    <property type="evidence" value="ECO:0007669"/>
    <property type="project" value="TreeGrafter"/>
</dbReference>
<dbReference type="GO" id="GO:0003700">
    <property type="term" value="F:DNA-binding transcription factor activity"/>
    <property type="evidence" value="ECO:0007669"/>
    <property type="project" value="InterPro"/>
</dbReference>
<keyword evidence="3" id="KW-0862">Zinc</keyword>
<dbReference type="Gene3D" id="3.30.1490.190">
    <property type="match status" value="1"/>
</dbReference>
<evidence type="ECO:0000256" key="2">
    <source>
        <dbReference type="ARBA" id="ARBA00022491"/>
    </source>
</evidence>
<keyword evidence="6" id="KW-0804">Transcription</keyword>
<dbReference type="GO" id="GO:0008270">
    <property type="term" value="F:zinc ion binding"/>
    <property type="evidence" value="ECO:0007669"/>
    <property type="project" value="TreeGrafter"/>
</dbReference>
<dbReference type="AlphaFoldDB" id="A0A6J6HBY0"/>
<dbReference type="GO" id="GO:1900376">
    <property type="term" value="P:regulation of secondary metabolite biosynthetic process"/>
    <property type="evidence" value="ECO:0007669"/>
    <property type="project" value="TreeGrafter"/>
</dbReference>
<dbReference type="GO" id="GO:0045892">
    <property type="term" value="P:negative regulation of DNA-templated transcription"/>
    <property type="evidence" value="ECO:0007669"/>
    <property type="project" value="TreeGrafter"/>
</dbReference>
<proteinExistence type="inferred from homology"/>
<keyword evidence="4" id="KW-0805">Transcription regulation</keyword>
<dbReference type="PANTHER" id="PTHR33202">
    <property type="entry name" value="ZINC UPTAKE REGULATION PROTEIN"/>
    <property type="match status" value="1"/>
</dbReference>
<keyword evidence="5" id="KW-0238">DNA-binding</keyword>
<dbReference type="Pfam" id="PF01475">
    <property type="entry name" value="FUR"/>
    <property type="match status" value="1"/>
</dbReference>
<dbReference type="InterPro" id="IPR002481">
    <property type="entry name" value="FUR"/>
</dbReference>
<keyword evidence="2" id="KW-0678">Repressor</keyword>
<dbReference type="SUPFAM" id="SSF46785">
    <property type="entry name" value="Winged helix' DNA-binding domain"/>
    <property type="match status" value="1"/>
</dbReference>
<gene>
    <name evidence="7" type="ORF">UFOPK1826_01276</name>
</gene>
<protein>
    <submittedName>
        <fullName evidence="7">Unannotated protein</fullName>
    </submittedName>
</protein>
<evidence type="ECO:0000256" key="4">
    <source>
        <dbReference type="ARBA" id="ARBA00023015"/>
    </source>
</evidence>
<evidence type="ECO:0000313" key="7">
    <source>
        <dbReference type="EMBL" id="CAB4611212.1"/>
    </source>
</evidence>